<evidence type="ECO:0000313" key="2">
    <source>
        <dbReference type="Proteomes" id="UP000541185"/>
    </source>
</evidence>
<keyword evidence="2" id="KW-1185">Reference proteome</keyword>
<dbReference type="AlphaFoldDB" id="A0A848HAV9"/>
<dbReference type="EMBL" id="JABBFX010000004">
    <property type="protein sequence ID" value="NML48166.1"/>
    <property type="molecule type" value="Genomic_DNA"/>
</dbReference>
<evidence type="ECO:0000313" key="1">
    <source>
        <dbReference type="EMBL" id="NML48166.1"/>
    </source>
</evidence>
<dbReference type="RefSeq" id="WP_169422501.1">
    <property type="nucleotide sequence ID" value="NZ_JABBFX010000004.1"/>
</dbReference>
<proteinExistence type="predicted"/>
<dbReference type="Proteomes" id="UP000541185">
    <property type="component" value="Unassembled WGS sequence"/>
</dbReference>
<comment type="caution">
    <text evidence="1">The sequence shown here is derived from an EMBL/GenBank/DDBJ whole genome shotgun (WGS) entry which is preliminary data.</text>
</comment>
<name>A0A848HAV9_9BURK</name>
<reference evidence="1 2" key="1">
    <citation type="submission" date="2020-04" db="EMBL/GenBank/DDBJ databases">
        <title>Ramlibacter sp. G-1-2-2 isolated from soil.</title>
        <authorList>
            <person name="Dahal R.H."/>
        </authorList>
    </citation>
    <scope>NUCLEOTIDE SEQUENCE [LARGE SCALE GENOMIC DNA]</scope>
    <source>
        <strain evidence="1 2">G-1-2-2</strain>
    </source>
</reference>
<protein>
    <submittedName>
        <fullName evidence="1">Uncharacterized protein</fullName>
    </submittedName>
</protein>
<gene>
    <name evidence="1" type="ORF">HHL11_30740</name>
</gene>
<sequence>MSDKDANATMRFPAATLGALLLALLPVALPAQVDPLKSPACAEALTALQQARAQHEGAEAARARAASICLGSPELPTRPSRVMQAPIAVPGPVITPPTASLPLPPLTTVPLPPPVAVQRPPTPAHCDGGGCWSDNGQHVQILPPNLAGPNGQCVPHAGLVYCP</sequence>
<accession>A0A848HAV9</accession>
<organism evidence="1 2">
    <name type="scientific">Ramlibacter agri</name>
    <dbReference type="NCBI Taxonomy" id="2728837"/>
    <lineage>
        <taxon>Bacteria</taxon>
        <taxon>Pseudomonadati</taxon>
        <taxon>Pseudomonadota</taxon>
        <taxon>Betaproteobacteria</taxon>
        <taxon>Burkholderiales</taxon>
        <taxon>Comamonadaceae</taxon>
        <taxon>Ramlibacter</taxon>
    </lineage>
</organism>